<feature type="transmembrane region" description="Helical" evidence="6">
    <location>
        <begin position="71"/>
        <end position="90"/>
    </location>
</feature>
<keyword evidence="8" id="KW-0407">Ion channel</keyword>
<dbReference type="GO" id="GO:0005216">
    <property type="term" value="F:monoatomic ion channel activity"/>
    <property type="evidence" value="ECO:0007669"/>
    <property type="project" value="InterPro"/>
</dbReference>
<dbReference type="EMBL" id="SMFX01000001">
    <property type="protein sequence ID" value="TCK18626.1"/>
    <property type="molecule type" value="Genomic_DNA"/>
</dbReference>
<dbReference type="SUPFAM" id="SSF81324">
    <property type="entry name" value="Voltage-gated potassium channels"/>
    <property type="match status" value="1"/>
</dbReference>
<dbReference type="Gene3D" id="3.30.70.1450">
    <property type="entry name" value="Regulator of K+ conductance, C-terminal domain"/>
    <property type="match status" value="1"/>
</dbReference>
<proteinExistence type="predicted"/>
<keyword evidence="8" id="KW-0406">Ion transport</keyword>
<evidence type="ECO:0000256" key="5">
    <source>
        <dbReference type="ARBA" id="ARBA00029579"/>
    </source>
</evidence>
<evidence type="ECO:0000259" key="7">
    <source>
        <dbReference type="PROSITE" id="PS51201"/>
    </source>
</evidence>
<evidence type="ECO:0000313" key="8">
    <source>
        <dbReference type="EMBL" id="TCK18626.1"/>
    </source>
</evidence>
<dbReference type="InterPro" id="IPR036721">
    <property type="entry name" value="RCK_C_sf"/>
</dbReference>
<dbReference type="Pfam" id="PF00520">
    <property type="entry name" value="Ion_trans"/>
    <property type="match status" value="1"/>
</dbReference>
<accession>A0A4V2PGY3</accession>
<evidence type="ECO:0000256" key="2">
    <source>
        <dbReference type="ARBA" id="ARBA00022692"/>
    </source>
</evidence>
<dbReference type="Gene3D" id="1.10.287.70">
    <property type="match status" value="1"/>
</dbReference>
<evidence type="ECO:0000256" key="3">
    <source>
        <dbReference type="ARBA" id="ARBA00022989"/>
    </source>
</evidence>
<feature type="domain" description="RCK N-terminal" evidence="7">
    <location>
        <begin position="288"/>
        <end position="405"/>
    </location>
</feature>
<evidence type="ECO:0000256" key="4">
    <source>
        <dbReference type="ARBA" id="ARBA00023136"/>
    </source>
</evidence>
<dbReference type="Gene3D" id="3.40.50.720">
    <property type="entry name" value="NAD(P)-binding Rossmann-like Domain"/>
    <property type="match status" value="1"/>
</dbReference>
<gene>
    <name evidence="8" type="ORF">DFR30_1905</name>
</gene>
<dbReference type="SUPFAM" id="SSF51735">
    <property type="entry name" value="NAD(P)-binding Rossmann-fold domains"/>
    <property type="match status" value="1"/>
</dbReference>
<feature type="transmembrane region" description="Helical" evidence="6">
    <location>
        <begin position="216"/>
        <end position="233"/>
    </location>
</feature>
<protein>
    <recommendedName>
        <fullName evidence="5">BK channel</fullName>
    </recommendedName>
</protein>
<sequence>MRPAGWIVQFSLFLDSSKRYLQIKGYFHDLLENERAPQKRYFDLFMILLVLASVFLLIYDVNHTVTPAADLFEDFAVSIFIVEYLLRLWVFNNIHEIIIAEYERAEFLATRFRPAHALLKILRRKWEFVSSPIAIIDLLAILPSYRPVRLLRIFLLFRLFKLFRYTRSAGSMASILAEKRLEFYTLAMFMIFVLLASSTAIYLFEGDRVGSKFESFFDAIYWSMITLSTVGYGDITPQTTEGRVIALALIVSGIGVVAFSTSIVVSAFQERLGDLRERRVLGDLDRMRDYTVICGYGRVGQVVVERLVKSKAPFVIIDRDSERIRDAAIKGYPAIQGDAASDELLRKAGVAERAARVLCIAGDDVTNVFVTISARQMNSRLQIISRANRKEVIDKLRLAGADHVVAPFEIVGLMASEYVGKPVAFEAINSILSGKDDVIPDTLIVPEGSFVCGRPLGEIDFARHKLLLFGVITNHGSNQDEIRGLFPLEDRHFYFNPPPETTLHGHDILVLLGHRVSMNHFRRTLEKGNRRTKAS</sequence>
<dbReference type="InterPro" id="IPR005821">
    <property type="entry name" value="Ion_trans_dom"/>
</dbReference>
<dbReference type="PROSITE" id="PS51201">
    <property type="entry name" value="RCK_N"/>
    <property type="match status" value="1"/>
</dbReference>
<dbReference type="Pfam" id="PF02254">
    <property type="entry name" value="TrkA_N"/>
    <property type="match status" value="1"/>
</dbReference>
<keyword evidence="2 6" id="KW-0812">Transmembrane</keyword>
<comment type="caution">
    <text evidence="8">The sequence shown here is derived from an EMBL/GenBank/DDBJ whole genome shotgun (WGS) entry which is preliminary data.</text>
</comment>
<reference evidence="8 9" key="1">
    <citation type="submission" date="2019-03" db="EMBL/GenBank/DDBJ databases">
        <title>Genomic Encyclopedia of Type Strains, Phase IV (KMG-IV): sequencing the most valuable type-strain genomes for metagenomic binning, comparative biology and taxonomic classification.</title>
        <authorList>
            <person name="Goeker M."/>
        </authorList>
    </citation>
    <scope>NUCLEOTIDE SEQUENCE [LARGE SCALE GENOMIC DNA]</scope>
    <source>
        <strain evidence="8 9">DSM 19610</strain>
    </source>
</reference>
<evidence type="ECO:0000256" key="1">
    <source>
        <dbReference type="ARBA" id="ARBA00004141"/>
    </source>
</evidence>
<organism evidence="8 9">
    <name type="scientific">Thiogranum longum</name>
    <dbReference type="NCBI Taxonomy" id="1537524"/>
    <lineage>
        <taxon>Bacteria</taxon>
        <taxon>Pseudomonadati</taxon>
        <taxon>Pseudomonadota</taxon>
        <taxon>Gammaproteobacteria</taxon>
        <taxon>Chromatiales</taxon>
        <taxon>Ectothiorhodospiraceae</taxon>
        <taxon>Thiogranum</taxon>
    </lineage>
</organism>
<comment type="subcellular location">
    <subcellularLocation>
        <location evidence="1">Membrane</location>
        <topology evidence="1">Multi-pass membrane protein</topology>
    </subcellularLocation>
</comment>
<dbReference type="AlphaFoldDB" id="A0A4V2PGY3"/>
<dbReference type="PANTHER" id="PTHR43833">
    <property type="entry name" value="POTASSIUM CHANNEL PROTEIN 2-RELATED-RELATED"/>
    <property type="match status" value="1"/>
</dbReference>
<feature type="transmembrane region" description="Helical" evidence="6">
    <location>
        <begin position="245"/>
        <end position="268"/>
    </location>
</feature>
<feature type="transmembrane region" description="Helical" evidence="6">
    <location>
        <begin position="41"/>
        <end position="59"/>
    </location>
</feature>
<keyword evidence="9" id="KW-1185">Reference proteome</keyword>
<dbReference type="GO" id="GO:0006813">
    <property type="term" value="P:potassium ion transport"/>
    <property type="evidence" value="ECO:0007669"/>
    <property type="project" value="InterPro"/>
</dbReference>
<dbReference type="Proteomes" id="UP000295707">
    <property type="component" value="Unassembled WGS sequence"/>
</dbReference>
<keyword evidence="4 6" id="KW-0472">Membrane</keyword>
<evidence type="ECO:0000313" key="9">
    <source>
        <dbReference type="Proteomes" id="UP000295707"/>
    </source>
</evidence>
<dbReference type="GO" id="GO:0016020">
    <property type="term" value="C:membrane"/>
    <property type="evidence" value="ECO:0007669"/>
    <property type="project" value="UniProtKB-SubCell"/>
</dbReference>
<evidence type="ECO:0000256" key="6">
    <source>
        <dbReference type="SAM" id="Phobius"/>
    </source>
</evidence>
<dbReference type="SUPFAM" id="SSF116726">
    <property type="entry name" value="TrkA C-terminal domain-like"/>
    <property type="match status" value="1"/>
</dbReference>
<dbReference type="PRINTS" id="PR00169">
    <property type="entry name" value="KCHANNEL"/>
</dbReference>
<dbReference type="InterPro" id="IPR036291">
    <property type="entry name" value="NAD(P)-bd_dom_sf"/>
</dbReference>
<feature type="transmembrane region" description="Helical" evidence="6">
    <location>
        <begin position="183"/>
        <end position="204"/>
    </location>
</feature>
<dbReference type="PANTHER" id="PTHR43833:SF9">
    <property type="entry name" value="POTASSIUM CHANNEL PROTEIN YUGO-RELATED"/>
    <property type="match status" value="1"/>
</dbReference>
<name>A0A4V2PGY3_9GAMM</name>
<dbReference type="InterPro" id="IPR003148">
    <property type="entry name" value="RCK_N"/>
</dbReference>
<keyword evidence="3 6" id="KW-1133">Transmembrane helix</keyword>
<dbReference type="OrthoDB" id="9813518at2"/>
<keyword evidence="8" id="KW-0813">Transport</keyword>
<dbReference type="InterPro" id="IPR050721">
    <property type="entry name" value="Trk_Ktr_HKT_K-transport"/>
</dbReference>